<dbReference type="PANTHER" id="PTHR34385">
    <property type="entry name" value="D-ALANYL-D-ALANINE CARBOXYPEPTIDASE"/>
    <property type="match status" value="1"/>
</dbReference>
<accession>A0ABU2YNI0</accession>
<organism evidence="2 3">
    <name type="scientific">Microcosmobacter mediterraneus</name>
    <dbReference type="NCBI Taxonomy" id="3075607"/>
    <lineage>
        <taxon>Bacteria</taxon>
        <taxon>Pseudomonadati</taxon>
        <taxon>Bacteroidota</taxon>
        <taxon>Flavobacteriia</taxon>
        <taxon>Flavobacteriales</taxon>
        <taxon>Flavobacteriaceae</taxon>
        <taxon>Microcosmobacter</taxon>
    </lineage>
</organism>
<evidence type="ECO:0000259" key="1">
    <source>
        <dbReference type="Pfam" id="PF02557"/>
    </source>
</evidence>
<evidence type="ECO:0000313" key="2">
    <source>
        <dbReference type="EMBL" id="MDT0558820.1"/>
    </source>
</evidence>
<reference evidence="2 3" key="1">
    <citation type="submission" date="2023-09" db="EMBL/GenBank/DDBJ databases">
        <authorList>
            <person name="Rey-Velasco X."/>
        </authorList>
    </citation>
    <scope>NUCLEOTIDE SEQUENCE [LARGE SCALE GENOMIC DNA]</scope>
    <source>
        <strain evidence="2 3">W332</strain>
    </source>
</reference>
<dbReference type="InterPro" id="IPR052179">
    <property type="entry name" value="DD-CPase-like"/>
</dbReference>
<dbReference type="SUPFAM" id="SSF55166">
    <property type="entry name" value="Hedgehog/DD-peptidase"/>
    <property type="match status" value="1"/>
</dbReference>
<proteinExistence type="predicted"/>
<name>A0ABU2YNI0_9FLAO</name>
<feature type="domain" description="D-alanyl-D-alanine carboxypeptidase-like core" evidence="1">
    <location>
        <begin position="79"/>
        <end position="211"/>
    </location>
</feature>
<dbReference type="InterPro" id="IPR009045">
    <property type="entry name" value="Zn_M74/Hedgehog-like"/>
</dbReference>
<evidence type="ECO:0000313" key="3">
    <source>
        <dbReference type="Proteomes" id="UP001259492"/>
    </source>
</evidence>
<gene>
    <name evidence="2" type="ORF">RM697_09180</name>
</gene>
<dbReference type="PROSITE" id="PS51257">
    <property type="entry name" value="PROKAR_LIPOPROTEIN"/>
    <property type="match status" value="1"/>
</dbReference>
<sequence>MKNHLKILCVLIIICACKQHKQEHTKIVNEKNDTLKPKNILAKLATPKISKERLLGKIDYKNDSLFVLVESKYVSKPLYLNTVCFDSFKLMFNAAKNDGIDLKIISGARNFNYQKRIWERKWQTFSNLNPKERSQKILEYSAMPSTSRHHWGTDIDINSLSSSYFNSGKGAIEYNWLSKNANRFGFYQVYTSKESGRTGYNEEQWHWSYLPIASQYLDDYNAIITVNDIIGFNGAETAESLNIISDYVNGISNEAQYYNRD</sequence>
<dbReference type="PANTHER" id="PTHR34385:SF1">
    <property type="entry name" value="PEPTIDOGLYCAN L-ALANYL-D-GLUTAMATE ENDOPEPTIDASE CWLK"/>
    <property type="match status" value="1"/>
</dbReference>
<dbReference type="Proteomes" id="UP001259492">
    <property type="component" value="Unassembled WGS sequence"/>
</dbReference>
<protein>
    <submittedName>
        <fullName evidence="2">M15 family metallopeptidase</fullName>
    </submittedName>
</protein>
<dbReference type="CDD" id="cd14847">
    <property type="entry name" value="DD-carboxypeptidase_like"/>
    <property type="match status" value="1"/>
</dbReference>
<dbReference type="Gene3D" id="3.30.1380.10">
    <property type="match status" value="1"/>
</dbReference>
<comment type="caution">
    <text evidence="2">The sequence shown here is derived from an EMBL/GenBank/DDBJ whole genome shotgun (WGS) entry which is preliminary data.</text>
</comment>
<dbReference type="EMBL" id="JAVRIA010000004">
    <property type="protein sequence ID" value="MDT0558820.1"/>
    <property type="molecule type" value="Genomic_DNA"/>
</dbReference>
<dbReference type="InterPro" id="IPR003709">
    <property type="entry name" value="VanY-like_core_dom"/>
</dbReference>
<dbReference type="RefSeq" id="WP_311427585.1">
    <property type="nucleotide sequence ID" value="NZ_JAVRIA010000004.1"/>
</dbReference>
<dbReference type="Pfam" id="PF02557">
    <property type="entry name" value="VanY"/>
    <property type="match status" value="1"/>
</dbReference>
<keyword evidence="3" id="KW-1185">Reference proteome</keyword>